<protein>
    <submittedName>
        <fullName evidence="2">Uncharacterized protein</fullName>
    </submittedName>
</protein>
<sequence>MPNFTSLPSAPLRARGAHKSRPRLVESSSHHPRSRPSPLLSSSDPGSHTGHGAEMDQFSRNLRLRKRDDNKRILVSASMKIV</sequence>
<evidence type="ECO:0000256" key="1">
    <source>
        <dbReference type="SAM" id="MobiDB-lite"/>
    </source>
</evidence>
<evidence type="ECO:0000313" key="2">
    <source>
        <dbReference type="EMBL" id="KZF19688.1"/>
    </source>
</evidence>
<gene>
    <name evidence="2" type="ORF">L228DRAFT_250758</name>
</gene>
<proteinExistence type="predicted"/>
<organism evidence="2 3">
    <name type="scientific">Xylona heveae (strain CBS 132557 / TC161)</name>
    <dbReference type="NCBI Taxonomy" id="1328760"/>
    <lineage>
        <taxon>Eukaryota</taxon>
        <taxon>Fungi</taxon>
        <taxon>Dikarya</taxon>
        <taxon>Ascomycota</taxon>
        <taxon>Pezizomycotina</taxon>
        <taxon>Xylonomycetes</taxon>
        <taxon>Xylonales</taxon>
        <taxon>Xylonaceae</taxon>
        <taxon>Xylona</taxon>
    </lineage>
</organism>
<name>A0A164ZY58_XYLHT</name>
<dbReference type="GeneID" id="28898540"/>
<dbReference type="InParanoid" id="A0A164ZY58"/>
<reference evidence="2 3" key="1">
    <citation type="journal article" date="2016" name="Fungal Biol.">
        <title>The genome of Xylona heveae provides a window into fungal endophytism.</title>
        <authorList>
            <person name="Gazis R."/>
            <person name="Kuo A."/>
            <person name="Riley R."/>
            <person name="LaButti K."/>
            <person name="Lipzen A."/>
            <person name="Lin J."/>
            <person name="Amirebrahimi M."/>
            <person name="Hesse C.N."/>
            <person name="Spatafora J.W."/>
            <person name="Henrissat B."/>
            <person name="Hainaut M."/>
            <person name="Grigoriev I.V."/>
            <person name="Hibbett D.S."/>
        </authorList>
    </citation>
    <scope>NUCLEOTIDE SEQUENCE [LARGE SCALE GENOMIC DNA]</scope>
    <source>
        <strain evidence="2 3">TC161</strain>
    </source>
</reference>
<dbReference type="AlphaFoldDB" id="A0A164ZY58"/>
<feature type="region of interest" description="Disordered" evidence="1">
    <location>
        <begin position="1"/>
        <end position="82"/>
    </location>
</feature>
<dbReference type="RefSeq" id="XP_018185243.1">
    <property type="nucleotide sequence ID" value="XM_018333403.1"/>
</dbReference>
<dbReference type="Proteomes" id="UP000076632">
    <property type="component" value="Unassembled WGS sequence"/>
</dbReference>
<keyword evidence="3" id="KW-1185">Reference proteome</keyword>
<dbReference type="EMBL" id="KV407465">
    <property type="protein sequence ID" value="KZF19688.1"/>
    <property type="molecule type" value="Genomic_DNA"/>
</dbReference>
<evidence type="ECO:0000313" key="3">
    <source>
        <dbReference type="Proteomes" id="UP000076632"/>
    </source>
</evidence>
<accession>A0A164ZY58</accession>